<dbReference type="Proteomes" id="UP001499930">
    <property type="component" value="Unassembled WGS sequence"/>
</dbReference>
<keyword evidence="6" id="KW-1185">Reference proteome</keyword>
<dbReference type="InterPro" id="IPR041664">
    <property type="entry name" value="AAA_16"/>
</dbReference>
<dbReference type="SUPFAM" id="SSF46894">
    <property type="entry name" value="C-terminal effector domain of the bipartite response regulators"/>
    <property type="match status" value="1"/>
</dbReference>
<feature type="domain" description="HTH luxR-type" evidence="4">
    <location>
        <begin position="875"/>
        <end position="941"/>
    </location>
</feature>
<evidence type="ECO:0000313" key="6">
    <source>
        <dbReference type="Proteomes" id="UP001499930"/>
    </source>
</evidence>
<sequence length="941" mass="101591">MTRLVAGRGPGRPGSPPRPPSRPPSRPALRQTDRLTTERRTVMGEDVQRHEMTTLRELLDEAVAGRGRVAMVTGAIATGKSALLYGLGEHAFGHDALLLAATGSPAESALPLGVLSQLVHGASMTEPDRATAVGLLREGARAHPEDAPAGERADLLVVDALCAVLLELSERRPLLVVVDDLHHADRVSQLCLSHLARRIAYARVMLAFSVPDAHTLGGLHAEMQRRPHYRAIRLGHLSPEEVTRLASGDAGATPERWHALTGGNRLLVDALLEDHRTGDGRGERYAEAVLACLHRAGDDTSRVARALAVLGEAGLVPRLLGENDTVVVRAVQDLTRAGLLDGGRFRDEAARSAVLAGLDEHERVDLYRRAAELAYRDGAPVPVVAGHLLRAGQAAEPWALPVLEEAAARALRQDGVESAIEYLVLALRSCRDERRRARIATVLVRAKWRIDPGTLAGHLAELTEALRRGHLTGGDAVVLAKALLWHGHADDARDVLAHLRRLQELDRDAVAELAVAHAWFRSSCPSFLPHLPELTDEQAGGAAHSLSADRRTESADALVRALTGGPLPETAAAAERILRGSRLDEMSMDTVESALLALTYTGRADLAAPWCDSFITEAVSRRAPSRQARLSAIRAEIGLRRGDPAAAAADAQRALELIPPDSWGVAVGGPLGSLLLAGVAMGRQEEFLPPLTRPVPEAMLETRFGLQYLHGKGRFHLAAGQARQALRDLRLCGELMVEWRLDSAEFIAWRLDAAQALIALDEVREARLLVEEQLARSGGSGRVQGMALRVLAATADKRHRVMLLRQSAELLQQGGDRYELARSLTGLTRAYHAVGEFRRAAVLGRRARALAQECQAGALSRMLPDDSDGAWAGELPGARPPLSDAERRVATLVADGYSNREVAAQLFITVSTVEQHLTRVYRKLSVARRADLPEPLTGEQL</sequence>
<protein>
    <recommendedName>
        <fullName evidence="4">HTH luxR-type domain-containing protein</fullName>
    </recommendedName>
</protein>
<dbReference type="PROSITE" id="PS00622">
    <property type="entry name" value="HTH_LUXR_1"/>
    <property type="match status" value="1"/>
</dbReference>
<keyword evidence="1" id="KW-0547">Nucleotide-binding</keyword>
<feature type="compositionally biased region" description="Pro residues" evidence="3">
    <location>
        <begin position="13"/>
        <end position="26"/>
    </location>
</feature>
<dbReference type="Gene3D" id="1.10.10.10">
    <property type="entry name" value="Winged helix-like DNA-binding domain superfamily/Winged helix DNA-binding domain"/>
    <property type="match status" value="1"/>
</dbReference>
<dbReference type="InterPro" id="IPR000792">
    <property type="entry name" value="Tscrpt_reg_LuxR_C"/>
</dbReference>
<dbReference type="PRINTS" id="PR00038">
    <property type="entry name" value="HTHLUXR"/>
</dbReference>
<proteinExistence type="predicted"/>
<dbReference type="InterPro" id="IPR036388">
    <property type="entry name" value="WH-like_DNA-bd_sf"/>
</dbReference>
<evidence type="ECO:0000256" key="2">
    <source>
        <dbReference type="ARBA" id="ARBA00022840"/>
    </source>
</evidence>
<gene>
    <name evidence="5" type="ORF">GCM10017559_59260</name>
</gene>
<accession>A0ABP6KWK1</accession>
<evidence type="ECO:0000313" key="5">
    <source>
        <dbReference type="EMBL" id="GAA3025683.1"/>
    </source>
</evidence>
<dbReference type="InterPro" id="IPR016032">
    <property type="entry name" value="Sig_transdc_resp-reg_C-effctor"/>
</dbReference>
<comment type="caution">
    <text evidence="5">The sequence shown here is derived from an EMBL/GenBank/DDBJ whole genome shotgun (WGS) entry which is preliminary data.</text>
</comment>
<organism evidence="5 6">
    <name type="scientific">Streptosporangium longisporum</name>
    <dbReference type="NCBI Taxonomy" id="46187"/>
    <lineage>
        <taxon>Bacteria</taxon>
        <taxon>Bacillati</taxon>
        <taxon>Actinomycetota</taxon>
        <taxon>Actinomycetes</taxon>
        <taxon>Streptosporangiales</taxon>
        <taxon>Streptosporangiaceae</taxon>
        <taxon>Streptosporangium</taxon>
    </lineage>
</organism>
<keyword evidence="2" id="KW-0067">ATP-binding</keyword>
<dbReference type="SMART" id="SM00421">
    <property type="entry name" value="HTH_LUXR"/>
    <property type="match status" value="1"/>
</dbReference>
<dbReference type="PANTHER" id="PTHR16305:SF35">
    <property type="entry name" value="TRANSCRIPTIONAL ACTIVATOR DOMAIN"/>
    <property type="match status" value="1"/>
</dbReference>
<reference evidence="6" key="1">
    <citation type="journal article" date="2019" name="Int. J. Syst. Evol. Microbiol.">
        <title>The Global Catalogue of Microorganisms (GCM) 10K type strain sequencing project: providing services to taxonomists for standard genome sequencing and annotation.</title>
        <authorList>
            <consortium name="The Broad Institute Genomics Platform"/>
            <consortium name="The Broad Institute Genome Sequencing Center for Infectious Disease"/>
            <person name="Wu L."/>
            <person name="Ma J."/>
        </authorList>
    </citation>
    <scope>NUCLEOTIDE SEQUENCE [LARGE SCALE GENOMIC DNA]</scope>
    <source>
        <strain evidence="6">JCM 3106</strain>
    </source>
</reference>
<dbReference type="EMBL" id="BAAAWD010000015">
    <property type="protein sequence ID" value="GAA3025683.1"/>
    <property type="molecule type" value="Genomic_DNA"/>
</dbReference>
<dbReference type="PROSITE" id="PS50043">
    <property type="entry name" value="HTH_LUXR_2"/>
    <property type="match status" value="1"/>
</dbReference>
<dbReference type="Pfam" id="PF13191">
    <property type="entry name" value="AAA_16"/>
    <property type="match status" value="1"/>
</dbReference>
<dbReference type="Pfam" id="PF00196">
    <property type="entry name" value="GerE"/>
    <property type="match status" value="1"/>
</dbReference>
<evidence type="ECO:0000259" key="4">
    <source>
        <dbReference type="PROSITE" id="PS50043"/>
    </source>
</evidence>
<evidence type="ECO:0000256" key="1">
    <source>
        <dbReference type="ARBA" id="ARBA00022741"/>
    </source>
</evidence>
<feature type="region of interest" description="Disordered" evidence="3">
    <location>
        <begin position="1"/>
        <end position="34"/>
    </location>
</feature>
<dbReference type="CDD" id="cd06170">
    <property type="entry name" value="LuxR_C_like"/>
    <property type="match status" value="1"/>
</dbReference>
<dbReference type="PANTHER" id="PTHR16305">
    <property type="entry name" value="TESTICULAR SOLUBLE ADENYLYL CYCLASE"/>
    <property type="match status" value="1"/>
</dbReference>
<evidence type="ECO:0000256" key="3">
    <source>
        <dbReference type="SAM" id="MobiDB-lite"/>
    </source>
</evidence>
<name>A0ABP6KWK1_9ACTN</name>